<evidence type="ECO:0000313" key="2">
    <source>
        <dbReference type="EnsemblPlants" id="KRH04825"/>
    </source>
</evidence>
<dbReference type="Proteomes" id="UP000008827">
    <property type="component" value="Chromosome 17"/>
</dbReference>
<dbReference type="STRING" id="3847.K7MMJ1"/>
<dbReference type="eggNOG" id="KOG4416">
    <property type="taxonomic scope" value="Eukaryota"/>
</dbReference>
<name>K7MMJ1_SOYBN</name>
<accession>K7MMJ1</accession>
<dbReference type="Gramene" id="KRH04825">
    <property type="protein sequence ID" value="KRH04825"/>
    <property type="gene ID" value="GLYMA_17G189800"/>
</dbReference>
<evidence type="ECO:0000313" key="3">
    <source>
        <dbReference type="Proteomes" id="UP000008827"/>
    </source>
</evidence>
<dbReference type="AlphaFoldDB" id="K7MMJ1"/>
<organism evidence="1">
    <name type="scientific">Glycine max</name>
    <name type="common">Soybean</name>
    <name type="synonym">Glycine hispida</name>
    <dbReference type="NCBI Taxonomy" id="3847"/>
    <lineage>
        <taxon>Eukaryota</taxon>
        <taxon>Viridiplantae</taxon>
        <taxon>Streptophyta</taxon>
        <taxon>Embryophyta</taxon>
        <taxon>Tracheophyta</taxon>
        <taxon>Spermatophyta</taxon>
        <taxon>Magnoliopsida</taxon>
        <taxon>eudicotyledons</taxon>
        <taxon>Gunneridae</taxon>
        <taxon>Pentapetalae</taxon>
        <taxon>rosids</taxon>
        <taxon>fabids</taxon>
        <taxon>Fabales</taxon>
        <taxon>Fabaceae</taxon>
        <taxon>Papilionoideae</taxon>
        <taxon>50 kb inversion clade</taxon>
        <taxon>NPAAA clade</taxon>
        <taxon>indigoferoid/millettioid clade</taxon>
        <taxon>Phaseoleae</taxon>
        <taxon>Glycine</taxon>
        <taxon>Glycine subgen. Soja</taxon>
    </lineage>
</organism>
<gene>
    <name evidence="1" type="ORF">GLYMA_17G189800</name>
</gene>
<dbReference type="InParanoid" id="K7MMJ1"/>
<dbReference type="PaxDb" id="3847-GLYMA17G25701.1"/>
<dbReference type="SMR" id="K7MMJ1"/>
<dbReference type="EnsemblPlants" id="KRH04825">
    <property type="protein sequence ID" value="KRH04825"/>
    <property type="gene ID" value="GLYMA_17G189800"/>
</dbReference>
<reference evidence="2" key="2">
    <citation type="submission" date="2018-02" db="UniProtKB">
        <authorList>
            <consortium name="EnsemblPlants"/>
        </authorList>
    </citation>
    <scope>IDENTIFICATION</scope>
    <source>
        <strain evidence="2">Williams 82</strain>
    </source>
</reference>
<evidence type="ECO:0000313" key="1">
    <source>
        <dbReference type="EMBL" id="KRH04825.1"/>
    </source>
</evidence>
<proteinExistence type="predicted"/>
<dbReference type="EMBL" id="CM000850">
    <property type="protein sequence ID" value="KRH04825.1"/>
    <property type="molecule type" value="Genomic_DNA"/>
</dbReference>
<reference evidence="1 2" key="1">
    <citation type="journal article" date="2010" name="Nature">
        <title>Genome sequence of the palaeopolyploid soybean.</title>
        <authorList>
            <person name="Schmutz J."/>
            <person name="Cannon S.B."/>
            <person name="Schlueter J."/>
            <person name="Ma J."/>
            <person name="Mitros T."/>
            <person name="Nelson W."/>
            <person name="Hyten D.L."/>
            <person name="Song Q."/>
            <person name="Thelen J.J."/>
            <person name="Cheng J."/>
            <person name="Xu D."/>
            <person name="Hellsten U."/>
            <person name="May G.D."/>
            <person name="Yu Y."/>
            <person name="Sakurai T."/>
            <person name="Umezawa T."/>
            <person name="Bhattacharyya M.K."/>
            <person name="Sandhu D."/>
            <person name="Valliyodan B."/>
            <person name="Lindquist E."/>
            <person name="Peto M."/>
            <person name="Grant D."/>
            <person name="Shu S."/>
            <person name="Goodstein D."/>
            <person name="Barry K."/>
            <person name="Futrell-Griggs M."/>
            <person name="Abernathy B."/>
            <person name="Du J."/>
            <person name="Tian Z."/>
            <person name="Zhu L."/>
            <person name="Gill N."/>
            <person name="Joshi T."/>
            <person name="Libault M."/>
            <person name="Sethuraman A."/>
            <person name="Zhang X.-C."/>
            <person name="Shinozaki K."/>
            <person name="Nguyen H.T."/>
            <person name="Wing R.A."/>
            <person name="Cregan P."/>
            <person name="Specht J."/>
            <person name="Grimwood J."/>
            <person name="Rokhsar D."/>
            <person name="Stacey G."/>
            <person name="Shoemaker R.C."/>
            <person name="Jackson S.A."/>
        </authorList>
    </citation>
    <scope>NUCLEOTIDE SEQUENCE</scope>
    <source>
        <strain evidence="2">cv. Williams 82</strain>
        <tissue evidence="1">Callus</tissue>
    </source>
</reference>
<protein>
    <submittedName>
        <fullName evidence="1 2">Uncharacterized protein</fullName>
    </submittedName>
</protein>
<reference evidence="1" key="3">
    <citation type="submission" date="2018-07" db="EMBL/GenBank/DDBJ databases">
        <title>WGS assembly of Glycine max.</title>
        <authorList>
            <person name="Schmutz J."/>
            <person name="Cannon S."/>
            <person name="Schlueter J."/>
            <person name="Ma J."/>
            <person name="Mitros T."/>
            <person name="Nelson W."/>
            <person name="Hyten D."/>
            <person name="Song Q."/>
            <person name="Thelen J."/>
            <person name="Cheng J."/>
            <person name="Xu D."/>
            <person name="Hellsten U."/>
            <person name="May G."/>
            <person name="Yu Y."/>
            <person name="Sakurai T."/>
            <person name="Umezawa T."/>
            <person name="Bhattacharyya M."/>
            <person name="Sandhu D."/>
            <person name="Valliyodan B."/>
            <person name="Lindquist E."/>
            <person name="Peto M."/>
            <person name="Grant D."/>
            <person name="Shu S."/>
            <person name="Goodstein D."/>
            <person name="Barry K."/>
            <person name="Futrell-Griggs M."/>
            <person name="Abernathy B."/>
            <person name="Du J."/>
            <person name="Tian Z."/>
            <person name="Zhu L."/>
            <person name="Gill N."/>
            <person name="Joshi T."/>
            <person name="Libault M."/>
            <person name="Sethuraman A."/>
            <person name="Zhang X."/>
            <person name="Shinozaki K."/>
            <person name="Nguyen H."/>
            <person name="Wing R."/>
            <person name="Cregan P."/>
            <person name="Specht J."/>
            <person name="Grimwood J."/>
            <person name="Rokhsar D."/>
            <person name="Stacey G."/>
            <person name="Shoemaker R."/>
            <person name="Jackson S."/>
        </authorList>
    </citation>
    <scope>NUCLEOTIDE SEQUENCE</scope>
    <source>
        <tissue evidence="1">Callus</tissue>
    </source>
</reference>
<keyword evidence="3" id="KW-1185">Reference proteome</keyword>
<dbReference type="HOGENOM" id="CLU_2745068_0_0_1"/>
<sequence>MIKTLSIFTSSSSIFSLFNYCFKSLLGEIRQLLREAPLEESRKREFSSALHVYFKDWLYGNYHLLSFRSNL</sequence>